<dbReference type="EMBL" id="CATQJL010000305">
    <property type="protein sequence ID" value="CAJ0601972.1"/>
    <property type="molecule type" value="Genomic_DNA"/>
</dbReference>
<dbReference type="CDD" id="cd05471">
    <property type="entry name" value="pepsin_like"/>
    <property type="match status" value="1"/>
</dbReference>
<name>A0AA36M9W3_CYLNA</name>
<dbReference type="PANTHER" id="PTHR47966">
    <property type="entry name" value="BETA-SITE APP-CLEAVING ENZYME, ISOFORM A-RELATED"/>
    <property type="match status" value="1"/>
</dbReference>
<dbReference type="InterPro" id="IPR033121">
    <property type="entry name" value="PEPTIDASE_A1"/>
</dbReference>
<evidence type="ECO:0000256" key="2">
    <source>
        <dbReference type="PIRSR" id="PIRSR601461-2"/>
    </source>
</evidence>
<keyword evidence="6" id="KW-1185">Reference proteome</keyword>
<dbReference type="PANTHER" id="PTHR47966:SF45">
    <property type="entry name" value="PEPTIDASE A1 DOMAIN-CONTAINING PROTEIN"/>
    <property type="match status" value="1"/>
</dbReference>
<evidence type="ECO:0000256" key="1">
    <source>
        <dbReference type="ARBA" id="ARBA00007447"/>
    </source>
</evidence>
<keyword evidence="3" id="KW-0732">Signal</keyword>
<dbReference type="InterPro" id="IPR021109">
    <property type="entry name" value="Peptidase_aspartic_dom_sf"/>
</dbReference>
<evidence type="ECO:0000313" key="5">
    <source>
        <dbReference type="EMBL" id="CAJ0601972.1"/>
    </source>
</evidence>
<evidence type="ECO:0000313" key="6">
    <source>
        <dbReference type="Proteomes" id="UP001176961"/>
    </source>
</evidence>
<evidence type="ECO:0000259" key="4">
    <source>
        <dbReference type="PROSITE" id="PS51767"/>
    </source>
</evidence>
<dbReference type="PROSITE" id="PS51767">
    <property type="entry name" value="PEPTIDASE_A1"/>
    <property type="match status" value="1"/>
</dbReference>
<dbReference type="SUPFAM" id="SSF50630">
    <property type="entry name" value="Acid proteases"/>
    <property type="match status" value="1"/>
</dbReference>
<gene>
    <name evidence="5" type="ORF">CYNAS_LOCUS13955</name>
</gene>
<dbReference type="InterPro" id="IPR034164">
    <property type="entry name" value="Pepsin-like_dom"/>
</dbReference>
<reference evidence="5" key="1">
    <citation type="submission" date="2023-07" db="EMBL/GenBank/DDBJ databases">
        <authorList>
            <consortium name="CYATHOMIX"/>
        </authorList>
    </citation>
    <scope>NUCLEOTIDE SEQUENCE</scope>
    <source>
        <strain evidence="5">N/A</strain>
    </source>
</reference>
<protein>
    <recommendedName>
        <fullName evidence="4">Peptidase A1 domain-containing protein</fullName>
    </recommendedName>
</protein>
<feature type="signal peptide" evidence="3">
    <location>
        <begin position="1"/>
        <end position="22"/>
    </location>
</feature>
<keyword evidence="2" id="KW-1015">Disulfide bond</keyword>
<feature type="chain" id="PRO_5041421100" description="Peptidase A1 domain-containing protein" evidence="3">
    <location>
        <begin position="23"/>
        <end position="398"/>
    </location>
</feature>
<organism evidence="5 6">
    <name type="scientific">Cylicocyclus nassatus</name>
    <name type="common">Nematode worm</name>
    <dbReference type="NCBI Taxonomy" id="53992"/>
    <lineage>
        <taxon>Eukaryota</taxon>
        <taxon>Metazoa</taxon>
        <taxon>Ecdysozoa</taxon>
        <taxon>Nematoda</taxon>
        <taxon>Chromadorea</taxon>
        <taxon>Rhabditida</taxon>
        <taxon>Rhabditina</taxon>
        <taxon>Rhabditomorpha</taxon>
        <taxon>Strongyloidea</taxon>
        <taxon>Strongylidae</taxon>
        <taxon>Cylicocyclus</taxon>
    </lineage>
</organism>
<dbReference type="GO" id="GO:0004190">
    <property type="term" value="F:aspartic-type endopeptidase activity"/>
    <property type="evidence" value="ECO:0007669"/>
    <property type="project" value="InterPro"/>
</dbReference>
<dbReference type="InterPro" id="IPR001461">
    <property type="entry name" value="Aspartic_peptidase_A1"/>
</dbReference>
<feature type="domain" description="Peptidase A1" evidence="4">
    <location>
        <begin position="49"/>
        <end position="358"/>
    </location>
</feature>
<comment type="caution">
    <text evidence="5">The sequence shown here is derived from an EMBL/GenBank/DDBJ whole genome shotgun (WGS) entry which is preliminary data.</text>
</comment>
<comment type="similarity">
    <text evidence="1">Belongs to the peptidase A1 family.</text>
</comment>
<dbReference type="GO" id="GO:0005764">
    <property type="term" value="C:lysosome"/>
    <property type="evidence" value="ECO:0007669"/>
    <property type="project" value="TreeGrafter"/>
</dbReference>
<dbReference type="Pfam" id="PF00026">
    <property type="entry name" value="Asp"/>
    <property type="match status" value="1"/>
</dbReference>
<feature type="disulfide bond" evidence="2">
    <location>
        <begin position="80"/>
        <end position="85"/>
    </location>
</feature>
<dbReference type="GO" id="GO:0006508">
    <property type="term" value="P:proteolysis"/>
    <property type="evidence" value="ECO:0007669"/>
    <property type="project" value="InterPro"/>
</dbReference>
<dbReference type="Proteomes" id="UP001176961">
    <property type="component" value="Unassembled WGS sequence"/>
</dbReference>
<dbReference type="Gene3D" id="2.40.70.10">
    <property type="entry name" value="Acid Proteases"/>
    <property type="match status" value="2"/>
</dbReference>
<sequence length="398" mass="43764">MLQSSITVIFFIISWRITGVVSTKEEEHVSFSNNGMKTSIVLVPGKQAYFHKIYVGSKQEKFNVAVSLRSSLLWIPSVTCKSAACASRNKFHPKESDTFVNISRSWSQQTYGTVSGVHGKDNVRIGSADERQLLVSCIFGMATVVSDDFGKNMAGCDGMLGLGVRNDSRIPSDPFLLQLDKSKTLDRTMFTVYMNQNSQNSNAGSVSYGGTDSGNCPTSPKYHLLLSNTFVRLKTISMGASFKIGQTTMMPELVHNIVGPKEDVDRLAKSVGAKLNNEYFYEIGCGANVPDFKFSIDNAEYTITSDKLIVKVPQSSTGCALAFKFHQVSGDPRWYFGAPLFMQYCVTFDYTGKSLGFADVKNSNTTTRPVTTLRPRKLAPVLHYAGILVSMLIALNLV</sequence>
<evidence type="ECO:0000256" key="3">
    <source>
        <dbReference type="SAM" id="SignalP"/>
    </source>
</evidence>
<proteinExistence type="inferred from homology"/>
<accession>A0AA36M9W3</accession>
<dbReference type="AlphaFoldDB" id="A0AA36M9W3"/>